<evidence type="ECO:0000256" key="4">
    <source>
        <dbReference type="SAM" id="MobiDB-lite"/>
    </source>
</evidence>
<dbReference type="AlphaFoldDB" id="A0AAD9IMB4"/>
<reference evidence="6" key="1">
    <citation type="submission" date="2021-01" db="EMBL/GenBank/DDBJ databases">
        <authorList>
            <person name="Eckstrom K.M.E."/>
        </authorList>
    </citation>
    <scope>NUCLEOTIDE SEQUENCE</scope>
    <source>
        <strain evidence="6">UVCC 0001</strain>
    </source>
</reference>
<dbReference type="CDD" id="cd01991">
    <property type="entry name" value="Asn_synthase_B_C"/>
    <property type="match status" value="1"/>
</dbReference>
<dbReference type="GO" id="GO:0006529">
    <property type="term" value="P:asparagine biosynthetic process"/>
    <property type="evidence" value="ECO:0007669"/>
    <property type="project" value="UniProtKB-KW"/>
</dbReference>
<dbReference type="InterPro" id="IPR051857">
    <property type="entry name" value="Asn_synthetase_domain"/>
</dbReference>
<keyword evidence="7" id="KW-1185">Reference proteome</keyword>
<dbReference type="PANTHER" id="PTHR45937">
    <property type="entry name" value="ASPARAGINE SYNTHETASE DOMAIN-CONTAINING PROTEIN 1"/>
    <property type="match status" value="1"/>
</dbReference>
<feature type="region of interest" description="Disordered" evidence="4">
    <location>
        <begin position="59"/>
        <end position="79"/>
    </location>
</feature>
<gene>
    <name evidence="6" type="ORF">QBZ16_002355</name>
</gene>
<keyword evidence="1" id="KW-0028">Amino-acid biosynthesis</keyword>
<comment type="caution">
    <text evidence="6">The sequence shown here is derived from an EMBL/GenBank/DDBJ whole genome shotgun (WGS) entry which is preliminary data.</text>
</comment>
<evidence type="ECO:0000256" key="1">
    <source>
        <dbReference type="ARBA" id="ARBA00022605"/>
    </source>
</evidence>
<keyword evidence="2" id="KW-0061">Asparagine biosynthesis</keyword>
<dbReference type="Gene3D" id="3.40.50.620">
    <property type="entry name" value="HUPs"/>
    <property type="match status" value="1"/>
</dbReference>
<sequence>MGQRSLLCNSQALSAAGGDQGSLDLEAAQRACVRRTLSALRAAVSCRCKAVERPREVRGRDASAEKLSNSDPELTLQGPSPAPLLPAAPVAVLFSGGVDSTLLAALAHECLEPALPIDLVSICFDGGASPDRASALDALAELADWAPARRWRLLLLDATLADVDLHAPRLLRLLRPADTVMDLNIGAALWLAARARAPRLRAWDPESLGMLETAAEPGRCFESAAKVVLVGHGADEVFGGYGRHRTRFREAGWQGLDEELELDLGRLWLRNLGRDDRLIADHGREARHPFLDEDLLRVARSSRLDELVDLRQGPGVGDKRVLRQCLVELGLPRAAARVKRAIQFGTRIGKHSNVRQFGGTRKANLASAGGVRLCDVPSAATRGQGNADGEDVLAKLAS</sequence>
<accession>A0AAD9IMB4</accession>
<keyword evidence="3" id="KW-0315">Glutamine amidotransferase</keyword>
<feature type="domain" description="Asparagine synthetase" evidence="5">
    <location>
        <begin position="251"/>
        <end position="344"/>
    </location>
</feature>
<dbReference type="Pfam" id="PF00733">
    <property type="entry name" value="Asn_synthase"/>
    <property type="match status" value="3"/>
</dbReference>
<dbReference type="InterPro" id="IPR014729">
    <property type="entry name" value="Rossmann-like_a/b/a_fold"/>
</dbReference>
<dbReference type="Proteomes" id="UP001255856">
    <property type="component" value="Unassembled WGS sequence"/>
</dbReference>
<evidence type="ECO:0000256" key="3">
    <source>
        <dbReference type="ARBA" id="ARBA00022962"/>
    </source>
</evidence>
<evidence type="ECO:0000256" key="2">
    <source>
        <dbReference type="ARBA" id="ARBA00022888"/>
    </source>
</evidence>
<dbReference type="EMBL" id="JASFZW010000002">
    <property type="protein sequence ID" value="KAK2079960.1"/>
    <property type="molecule type" value="Genomic_DNA"/>
</dbReference>
<dbReference type="GO" id="GO:0004066">
    <property type="term" value="F:asparagine synthase (glutamine-hydrolyzing) activity"/>
    <property type="evidence" value="ECO:0007669"/>
    <property type="project" value="InterPro"/>
</dbReference>
<feature type="domain" description="Asparagine synthetase" evidence="5">
    <location>
        <begin position="223"/>
        <end position="247"/>
    </location>
</feature>
<dbReference type="SUPFAM" id="SSF52402">
    <property type="entry name" value="Adenine nucleotide alpha hydrolases-like"/>
    <property type="match status" value="1"/>
</dbReference>
<feature type="domain" description="Asparagine synthetase" evidence="5">
    <location>
        <begin position="88"/>
        <end position="141"/>
    </location>
</feature>
<dbReference type="PANTHER" id="PTHR45937:SF1">
    <property type="entry name" value="ASPARAGINE SYNTHETASE DOMAIN-CONTAINING PROTEIN 1"/>
    <property type="match status" value="1"/>
</dbReference>
<protein>
    <recommendedName>
        <fullName evidence="5">Asparagine synthetase domain-containing protein</fullName>
    </recommendedName>
</protein>
<proteinExistence type="predicted"/>
<evidence type="ECO:0000313" key="6">
    <source>
        <dbReference type="EMBL" id="KAK2079960.1"/>
    </source>
</evidence>
<organism evidence="6 7">
    <name type="scientific">Prototheca wickerhamii</name>
    <dbReference type="NCBI Taxonomy" id="3111"/>
    <lineage>
        <taxon>Eukaryota</taxon>
        <taxon>Viridiplantae</taxon>
        <taxon>Chlorophyta</taxon>
        <taxon>core chlorophytes</taxon>
        <taxon>Trebouxiophyceae</taxon>
        <taxon>Chlorellales</taxon>
        <taxon>Chlorellaceae</taxon>
        <taxon>Prototheca</taxon>
    </lineage>
</organism>
<evidence type="ECO:0000313" key="7">
    <source>
        <dbReference type="Proteomes" id="UP001255856"/>
    </source>
</evidence>
<name>A0AAD9IMB4_PROWI</name>
<evidence type="ECO:0000259" key="5">
    <source>
        <dbReference type="Pfam" id="PF00733"/>
    </source>
</evidence>
<dbReference type="InterPro" id="IPR001962">
    <property type="entry name" value="Asn_synthase"/>
</dbReference>